<feature type="coiled-coil region" evidence="1">
    <location>
        <begin position="141"/>
        <end position="168"/>
    </location>
</feature>
<evidence type="ECO:0000313" key="2">
    <source>
        <dbReference type="EMBL" id="MPN15153.1"/>
    </source>
</evidence>
<proteinExistence type="predicted"/>
<dbReference type="AlphaFoldDB" id="A0A645FSU5"/>
<keyword evidence="1" id="KW-0175">Coiled coil</keyword>
<gene>
    <name evidence="2" type="ORF">SDC9_162482</name>
</gene>
<evidence type="ECO:0000256" key="1">
    <source>
        <dbReference type="SAM" id="Coils"/>
    </source>
</evidence>
<accession>A0A645FSU5</accession>
<name>A0A645FSU5_9ZZZZ</name>
<sequence length="237" mass="28002">MSILKSDNNYEVDYLNFDEFCERNFNDIYPLNEDYPLFYKNETFTVQEAACLISGYDPISVDDKSSYIPWRNKNPKYVQAENWMHSLVRGGLFDEIYTDFYVIKSKKLKQYLLENREIIAGFNCDKFYETSKFMSIDDNKIIQADEELTKLRNEIEKLKSETKCFSHQALDEKSPNYAPELKLAIEAWEAKYIKNQFPHKEHTPAVTSFLKNQGYDNSRLIQRICAITNPKKNIKNQ</sequence>
<reference evidence="2" key="1">
    <citation type="submission" date="2019-08" db="EMBL/GenBank/DDBJ databases">
        <authorList>
            <person name="Kucharzyk K."/>
            <person name="Murdoch R.W."/>
            <person name="Higgins S."/>
            <person name="Loffler F."/>
        </authorList>
    </citation>
    <scope>NUCLEOTIDE SEQUENCE</scope>
</reference>
<organism evidence="2">
    <name type="scientific">bioreactor metagenome</name>
    <dbReference type="NCBI Taxonomy" id="1076179"/>
    <lineage>
        <taxon>unclassified sequences</taxon>
        <taxon>metagenomes</taxon>
        <taxon>ecological metagenomes</taxon>
    </lineage>
</organism>
<dbReference type="EMBL" id="VSSQ01061863">
    <property type="protein sequence ID" value="MPN15153.1"/>
    <property type="molecule type" value="Genomic_DNA"/>
</dbReference>
<protein>
    <submittedName>
        <fullName evidence="2">Uncharacterized protein</fullName>
    </submittedName>
</protein>
<comment type="caution">
    <text evidence="2">The sequence shown here is derived from an EMBL/GenBank/DDBJ whole genome shotgun (WGS) entry which is preliminary data.</text>
</comment>